<dbReference type="PANTHER" id="PTHR34187:SF1">
    <property type="entry name" value="DUF202 DOMAIN-CONTAINING PROTEIN"/>
    <property type="match status" value="1"/>
</dbReference>
<dbReference type="GO" id="GO:0012505">
    <property type="term" value="C:endomembrane system"/>
    <property type="evidence" value="ECO:0007669"/>
    <property type="project" value="UniProtKB-SubCell"/>
</dbReference>
<keyword evidence="2 5" id="KW-0812">Transmembrane</keyword>
<accession>A0A7C8K021</accession>
<feature type="transmembrane region" description="Helical" evidence="5">
    <location>
        <begin position="118"/>
        <end position="139"/>
    </location>
</feature>
<name>A0A7C8K021_ORBOL</name>
<dbReference type="Pfam" id="PF02656">
    <property type="entry name" value="DUF202"/>
    <property type="match status" value="1"/>
</dbReference>
<protein>
    <recommendedName>
        <fullName evidence="6">DUF202 domain-containing protein</fullName>
    </recommendedName>
</protein>
<feature type="transmembrane region" description="Helical" evidence="5">
    <location>
        <begin position="63"/>
        <end position="87"/>
    </location>
</feature>
<keyword evidence="3 5" id="KW-1133">Transmembrane helix</keyword>
<keyword evidence="4 5" id="KW-0472">Membrane</keyword>
<dbReference type="Proteomes" id="UP000480548">
    <property type="component" value="Unassembled WGS sequence"/>
</dbReference>
<proteinExistence type="predicted"/>
<evidence type="ECO:0000313" key="8">
    <source>
        <dbReference type="Proteomes" id="UP000480548"/>
    </source>
</evidence>
<reference evidence="7 8" key="1">
    <citation type="submission" date="2019-06" db="EMBL/GenBank/DDBJ databases">
        <authorList>
            <person name="Palmer J.M."/>
        </authorList>
    </citation>
    <scope>NUCLEOTIDE SEQUENCE [LARGE SCALE GENOMIC DNA]</scope>
    <source>
        <strain evidence="7 8">TWF703</strain>
    </source>
</reference>
<feature type="domain" description="DUF202" evidence="6">
    <location>
        <begin position="57"/>
        <end position="138"/>
    </location>
</feature>
<dbReference type="InterPro" id="IPR003807">
    <property type="entry name" value="DUF202"/>
</dbReference>
<organism evidence="7 8">
    <name type="scientific">Orbilia oligospora</name>
    <name type="common">Nematode-trapping fungus</name>
    <name type="synonym">Arthrobotrys oligospora</name>
    <dbReference type="NCBI Taxonomy" id="2813651"/>
    <lineage>
        <taxon>Eukaryota</taxon>
        <taxon>Fungi</taxon>
        <taxon>Dikarya</taxon>
        <taxon>Ascomycota</taxon>
        <taxon>Pezizomycotina</taxon>
        <taxon>Orbiliomycetes</taxon>
        <taxon>Orbiliales</taxon>
        <taxon>Orbiliaceae</taxon>
        <taxon>Orbilia</taxon>
    </lineage>
</organism>
<comment type="caution">
    <text evidence="7">The sequence shown here is derived from an EMBL/GenBank/DDBJ whole genome shotgun (WGS) entry which is preliminary data.</text>
</comment>
<dbReference type="EMBL" id="WIQZ01000062">
    <property type="protein sequence ID" value="KAF3129417.1"/>
    <property type="molecule type" value="Genomic_DNA"/>
</dbReference>
<gene>
    <name evidence="7" type="ORF">TWF703_008882</name>
</gene>
<comment type="subcellular location">
    <subcellularLocation>
        <location evidence="1">Endomembrane system</location>
        <topology evidence="1">Multi-pass membrane protein</topology>
    </subcellularLocation>
</comment>
<feature type="transmembrane region" description="Helical" evidence="5">
    <location>
        <begin position="154"/>
        <end position="176"/>
    </location>
</feature>
<sequence>MATFSNYAKFPLSTKRPGQTQAMTGRALDPAVTQAFKLLSLAWEMDGKGVMDPVLPMALERTFLGWLRTSGAFAMTGVLLAQISVIVHKNEEEAMKLGLVVEDSPSEMPSIHDTARTLSALTVGIALVTMSIGVLRFYFGQKALIEGLAVSGGWPIIGLAVFVLGYLLTVLLLMVISSDP</sequence>
<evidence type="ECO:0000313" key="7">
    <source>
        <dbReference type="EMBL" id="KAF3129417.1"/>
    </source>
</evidence>
<evidence type="ECO:0000256" key="1">
    <source>
        <dbReference type="ARBA" id="ARBA00004127"/>
    </source>
</evidence>
<dbReference type="InterPro" id="IPR052053">
    <property type="entry name" value="IM_YidH-like"/>
</dbReference>
<evidence type="ECO:0000259" key="6">
    <source>
        <dbReference type="Pfam" id="PF02656"/>
    </source>
</evidence>
<evidence type="ECO:0000256" key="2">
    <source>
        <dbReference type="ARBA" id="ARBA00022692"/>
    </source>
</evidence>
<evidence type="ECO:0000256" key="5">
    <source>
        <dbReference type="SAM" id="Phobius"/>
    </source>
</evidence>
<evidence type="ECO:0000256" key="3">
    <source>
        <dbReference type="ARBA" id="ARBA00022989"/>
    </source>
</evidence>
<dbReference type="PANTHER" id="PTHR34187">
    <property type="entry name" value="FGR18P"/>
    <property type="match status" value="1"/>
</dbReference>
<dbReference type="AlphaFoldDB" id="A0A7C8K021"/>
<evidence type="ECO:0000256" key="4">
    <source>
        <dbReference type="ARBA" id="ARBA00023136"/>
    </source>
</evidence>